<keyword evidence="3" id="KW-0732">Signal</keyword>
<dbReference type="InterPro" id="IPR059100">
    <property type="entry name" value="TSP3_bac"/>
</dbReference>
<sequence>FATYVPNPNKDTDGDGLTDEFELASCDYSILGNKTPCLDPGKWDTDGDGVSDSKELALGQNPLSRDSNLLNQSGNLNQSNPDGYDGIQDIDQDNRPDGWRL</sequence>
<evidence type="ECO:0000256" key="2">
    <source>
        <dbReference type="ARBA" id="ARBA00022525"/>
    </source>
</evidence>
<feature type="compositionally biased region" description="Basic and acidic residues" evidence="5">
    <location>
        <begin position="41"/>
        <end position="55"/>
    </location>
</feature>
<evidence type="ECO:0000256" key="5">
    <source>
        <dbReference type="SAM" id="MobiDB-lite"/>
    </source>
</evidence>
<feature type="non-terminal residue" evidence="6">
    <location>
        <position position="1"/>
    </location>
</feature>
<feature type="compositionally biased region" description="Basic and acidic residues" evidence="5">
    <location>
        <begin position="92"/>
        <end position="101"/>
    </location>
</feature>
<evidence type="ECO:0000313" key="6">
    <source>
        <dbReference type="EMBL" id="NVO58761.1"/>
    </source>
</evidence>
<proteinExistence type="predicted"/>
<organism evidence="6 7">
    <name type="scientific">Ruegeria haliotis</name>
    <dbReference type="NCBI Taxonomy" id="2747601"/>
    <lineage>
        <taxon>Bacteria</taxon>
        <taxon>Pseudomonadati</taxon>
        <taxon>Pseudomonadota</taxon>
        <taxon>Alphaproteobacteria</taxon>
        <taxon>Rhodobacterales</taxon>
        <taxon>Roseobacteraceae</taxon>
        <taxon>Ruegeria</taxon>
    </lineage>
</organism>
<evidence type="ECO:0000313" key="7">
    <source>
        <dbReference type="Proteomes" id="UP000630805"/>
    </source>
</evidence>
<reference evidence="6 7" key="1">
    <citation type="submission" date="2020-06" db="EMBL/GenBank/DDBJ databases">
        <authorList>
            <person name="Cao W.R."/>
        </authorList>
    </citation>
    <scope>NUCLEOTIDE SEQUENCE [LARGE SCALE GENOMIC DNA]</scope>
    <source>
        <strain evidence="6 7">B1Z28</strain>
    </source>
</reference>
<gene>
    <name evidence="6" type="ORF">HW561_23645</name>
</gene>
<dbReference type="RefSeq" id="WP_211198776.1">
    <property type="nucleotide sequence ID" value="NZ_JABXWT010000146.1"/>
</dbReference>
<comment type="caution">
    <text evidence="6">The sequence shown here is derived from an EMBL/GenBank/DDBJ whole genome shotgun (WGS) entry which is preliminary data.</text>
</comment>
<name>A0ABX2PZL4_9RHOB</name>
<accession>A0ABX2PZL4</accession>
<keyword evidence="2" id="KW-0964">Secreted</keyword>
<evidence type="ECO:0000256" key="3">
    <source>
        <dbReference type="ARBA" id="ARBA00022729"/>
    </source>
</evidence>
<comment type="subcellular location">
    <subcellularLocation>
        <location evidence="1">Secreted</location>
    </subcellularLocation>
</comment>
<keyword evidence="7" id="KW-1185">Reference proteome</keyword>
<feature type="compositionally biased region" description="Low complexity" evidence="5">
    <location>
        <begin position="67"/>
        <end position="89"/>
    </location>
</feature>
<dbReference type="EMBL" id="JABXWT010000146">
    <property type="protein sequence ID" value="NVO58761.1"/>
    <property type="molecule type" value="Genomic_DNA"/>
</dbReference>
<protein>
    <recommendedName>
        <fullName evidence="8">Thrombospondin type 3 repeat-containing protein</fullName>
    </recommendedName>
</protein>
<evidence type="ECO:0008006" key="8">
    <source>
        <dbReference type="Google" id="ProtNLM"/>
    </source>
</evidence>
<keyword evidence="4" id="KW-0106">Calcium</keyword>
<evidence type="ECO:0000256" key="1">
    <source>
        <dbReference type="ARBA" id="ARBA00004613"/>
    </source>
</evidence>
<dbReference type="Proteomes" id="UP000630805">
    <property type="component" value="Unassembled WGS sequence"/>
</dbReference>
<feature type="region of interest" description="Disordered" evidence="5">
    <location>
        <begin position="37"/>
        <end position="101"/>
    </location>
</feature>
<dbReference type="Pfam" id="PF18884">
    <property type="entry name" value="TSP3_bac"/>
    <property type="match status" value="2"/>
</dbReference>
<evidence type="ECO:0000256" key="4">
    <source>
        <dbReference type="ARBA" id="ARBA00022837"/>
    </source>
</evidence>